<reference evidence="3 4" key="1">
    <citation type="journal article" date="2021" name="BMC Genomics">
        <title>Datura genome reveals duplications of psychoactive alkaloid biosynthetic genes and high mutation rate following tissue culture.</title>
        <authorList>
            <person name="Rajewski A."/>
            <person name="Carter-House D."/>
            <person name="Stajich J."/>
            <person name="Litt A."/>
        </authorList>
    </citation>
    <scope>NUCLEOTIDE SEQUENCE [LARGE SCALE GENOMIC DNA]</scope>
    <source>
        <strain evidence="3">AR-01</strain>
    </source>
</reference>
<gene>
    <name evidence="3" type="ORF">HAX54_000286</name>
</gene>
<dbReference type="InterPro" id="IPR025558">
    <property type="entry name" value="DUF4283"/>
</dbReference>
<proteinExistence type="predicted"/>
<evidence type="ECO:0000256" key="1">
    <source>
        <dbReference type="SAM" id="MobiDB-lite"/>
    </source>
</evidence>
<feature type="region of interest" description="Disordered" evidence="1">
    <location>
        <begin position="130"/>
        <end position="152"/>
    </location>
</feature>
<name>A0ABS8T0T1_DATST</name>
<keyword evidence="4" id="KW-1185">Reference proteome</keyword>
<sequence length="152" mass="16969">MQKIGGEFVNFGTKVVQLQEEDIADATDKWEKAVMLYVVGTKPTIAALERFIAAQWNFAAKTKVYYHNDRYFLVLLAESIKTASLQKDNWQEIRGKSANKNQLSRFKDEDIIIANGFNALLIGHQGPVELGQHGDQDGDDDADPALTLANPM</sequence>
<organism evidence="3 4">
    <name type="scientific">Datura stramonium</name>
    <name type="common">Jimsonweed</name>
    <name type="synonym">Common thornapple</name>
    <dbReference type="NCBI Taxonomy" id="4076"/>
    <lineage>
        <taxon>Eukaryota</taxon>
        <taxon>Viridiplantae</taxon>
        <taxon>Streptophyta</taxon>
        <taxon>Embryophyta</taxon>
        <taxon>Tracheophyta</taxon>
        <taxon>Spermatophyta</taxon>
        <taxon>Magnoliopsida</taxon>
        <taxon>eudicotyledons</taxon>
        <taxon>Gunneridae</taxon>
        <taxon>Pentapetalae</taxon>
        <taxon>asterids</taxon>
        <taxon>lamiids</taxon>
        <taxon>Solanales</taxon>
        <taxon>Solanaceae</taxon>
        <taxon>Solanoideae</taxon>
        <taxon>Datureae</taxon>
        <taxon>Datura</taxon>
    </lineage>
</organism>
<dbReference type="PANTHER" id="PTHR33233:SF17">
    <property type="entry name" value="DUF4283 DOMAIN-CONTAINING PROTEIN"/>
    <property type="match status" value="1"/>
</dbReference>
<dbReference type="PANTHER" id="PTHR33233">
    <property type="entry name" value="ENDONUCLEASE/EXONUCLEASE/PHOSPHATASE"/>
    <property type="match status" value="1"/>
</dbReference>
<dbReference type="EMBL" id="JACEIK010001008">
    <property type="protein sequence ID" value="MCD7464952.1"/>
    <property type="molecule type" value="Genomic_DNA"/>
</dbReference>
<evidence type="ECO:0000313" key="3">
    <source>
        <dbReference type="EMBL" id="MCD7464952.1"/>
    </source>
</evidence>
<feature type="domain" description="DUF4283" evidence="2">
    <location>
        <begin position="27"/>
        <end position="78"/>
    </location>
</feature>
<protein>
    <recommendedName>
        <fullName evidence="2">DUF4283 domain-containing protein</fullName>
    </recommendedName>
</protein>
<evidence type="ECO:0000259" key="2">
    <source>
        <dbReference type="Pfam" id="PF14111"/>
    </source>
</evidence>
<dbReference type="Proteomes" id="UP000823775">
    <property type="component" value="Unassembled WGS sequence"/>
</dbReference>
<dbReference type="Pfam" id="PF14111">
    <property type="entry name" value="DUF4283"/>
    <property type="match status" value="1"/>
</dbReference>
<evidence type="ECO:0000313" key="4">
    <source>
        <dbReference type="Proteomes" id="UP000823775"/>
    </source>
</evidence>
<accession>A0ABS8T0T1</accession>
<comment type="caution">
    <text evidence="3">The sequence shown here is derived from an EMBL/GenBank/DDBJ whole genome shotgun (WGS) entry which is preliminary data.</text>
</comment>